<evidence type="ECO:0000256" key="1">
    <source>
        <dbReference type="SAM" id="MobiDB-lite"/>
    </source>
</evidence>
<dbReference type="PATRIC" id="fig|378806.16.peg.7360"/>
<evidence type="ECO:0000313" key="5">
    <source>
        <dbReference type="Proteomes" id="UP000001351"/>
    </source>
</evidence>
<dbReference type="InterPro" id="IPR013785">
    <property type="entry name" value="Aldolase_TIM"/>
</dbReference>
<feature type="compositionally biased region" description="Pro residues" evidence="1">
    <location>
        <begin position="55"/>
        <end position="65"/>
    </location>
</feature>
<dbReference type="HOGENOM" id="CLU_051214_3_1_7"/>
<gene>
    <name evidence="3" type="ordered locus">STAUR_3675</name>
    <name evidence="4" type="ORF">STIAU_5079</name>
</gene>
<dbReference type="Proteomes" id="UP000032702">
    <property type="component" value="Unassembled WGS sequence"/>
</dbReference>
<dbReference type="PANTHER" id="PTHR35273:SF2">
    <property type="entry name" value="ALPHA-GALACTOSIDASE"/>
    <property type="match status" value="1"/>
</dbReference>
<proteinExistence type="predicted"/>
<dbReference type="OrthoDB" id="505502at2"/>
<reference evidence="3 5" key="2">
    <citation type="journal article" date="2011" name="Mol. Biol. Evol.">
        <title>Comparative genomic analysis of fruiting body formation in Myxococcales.</title>
        <authorList>
            <person name="Huntley S."/>
            <person name="Hamann N."/>
            <person name="Wegener-Feldbrugge S."/>
            <person name="Treuner-Lange A."/>
            <person name="Kube M."/>
            <person name="Reinhardt R."/>
            <person name="Klages S."/>
            <person name="Muller R."/>
            <person name="Ronning C.M."/>
            <person name="Nierman W.C."/>
            <person name="Sogaard-Andersen L."/>
        </authorList>
    </citation>
    <scope>NUCLEOTIDE SEQUENCE [LARGE SCALE GENOMIC DNA]</scope>
    <source>
        <strain evidence="3 5">DW4/3-1</strain>
    </source>
</reference>
<dbReference type="AlphaFoldDB" id="Q098C2"/>
<dbReference type="Pfam" id="PF03537">
    <property type="entry name" value="Glyco_hydro_114"/>
    <property type="match status" value="1"/>
</dbReference>
<feature type="region of interest" description="Disordered" evidence="1">
    <location>
        <begin position="49"/>
        <end position="83"/>
    </location>
</feature>
<feature type="compositionally biased region" description="Low complexity" evidence="1">
    <location>
        <begin position="66"/>
        <end position="83"/>
    </location>
</feature>
<dbReference type="STRING" id="378806.STAUR_3675"/>
<evidence type="ECO:0000313" key="3">
    <source>
        <dbReference type="EMBL" id="ADO71463.1"/>
    </source>
</evidence>
<dbReference type="PANTHER" id="PTHR35273">
    <property type="entry name" value="ALPHA-1,4 POLYGALACTOSAMINIDASE, PUTATIVE (AFU_ORTHOLOGUE AFUA_3G07890)-RELATED"/>
    <property type="match status" value="1"/>
</dbReference>
<dbReference type="InterPro" id="IPR004352">
    <property type="entry name" value="GH114_TIM-barrel"/>
</dbReference>
<dbReference type="KEGG" id="sur:STAUR_3675"/>
<dbReference type="Gene3D" id="3.20.20.70">
    <property type="entry name" value="Aldolase class I"/>
    <property type="match status" value="1"/>
</dbReference>
<name>Q098C2_STIAD</name>
<accession>Q098C2</accession>
<keyword evidence="5" id="KW-1185">Reference proteome</keyword>
<dbReference type="InterPro" id="IPR017853">
    <property type="entry name" value="GH"/>
</dbReference>
<evidence type="ECO:0000313" key="4">
    <source>
        <dbReference type="EMBL" id="EAU68103.1"/>
    </source>
</evidence>
<reference evidence="4 6" key="1">
    <citation type="submission" date="2006-04" db="EMBL/GenBank/DDBJ databases">
        <authorList>
            <person name="Nierman W.C."/>
        </authorList>
    </citation>
    <scope>NUCLEOTIDE SEQUENCE [LARGE SCALE GENOMIC DNA]</scope>
    <source>
        <strain evidence="4 6">DW4/3-1</strain>
    </source>
</reference>
<dbReference type="EMBL" id="CP002271">
    <property type="protein sequence ID" value="ADO71463.1"/>
    <property type="molecule type" value="Genomic_DNA"/>
</dbReference>
<evidence type="ECO:0000313" key="6">
    <source>
        <dbReference type="Proteomes" id="UP000032702"/>
    </source>
</evidence>
<protein>
    <submittedName>
        <fullName evidence="4">Endo alpha-1,4 polygalactosaminidase precusor</fullName>
    </submittedName>
</protein>
<dbReference type="Proteomes" id="UP000001351">
    <property type="component" value="Chromosome"/>
</dbReference>
<feature type="domain" description="Glycoside-hydrolase family GH114 TIM-barrel" evidence="2">
    <location>
        <begin position="90"/>
        <end position="309"/>
    </location>
</feature>
<dbReference type="SUPFAM" id="SSF51445">
    <property type="entry name" value="(Trans)glycosidases"/>
    <property type="match status" value="1"/>
</dbReference>
<dbReference type="CAZy" id="GH114">
    <property type="family name" value="Glycoside Hydrolase Family 114"/>
</dbReference>
<organism evidence="4 6">
    <name type="scientific">Stigmatella aurantiaca (strain DW4/3-1)</name>
    <dbReference type="NCBI Taxonomy" id="378806"/>
    <lineage>
        <taxon>Bacteria</taxon>
        <taxon>Pseudomonadati</taxon>
        <taxon>Myxococcota</taxon>
        <taxon>Myxococcia</taxon>
        <taxon>Myxococcales</taxon>
        <taxon>Cystobacterineae</taxon>
        <taxon>Archangiaceae</taxon>
        <taxon>Stigmatella</taxon>
    </lineage>
</organism>
<dbReference type="eggNOG" id="COG3868">
    <property type="taxonomic scope" value="Bacteria"/>
</dbReference>
<sequence>MFTAPTPGTVSRALLLGDPLPTWKTLLCLAPLIPGTALVSACGGHEEALPAMEPASPPSGSPSPERPFQNTAPAETAATPAWWRPTPGTRWQIQLSGKLNTGFNVPVYDVDLFDTPTATLTALKSQGRKVICYFSAGSYEDWRPDAKSFPSAVLGKALDGWPGERWLDIRATSVRDIMRSRIELARQKGCDAVDPDNVDGYSNNTGFRLTSADQLAFNRFLASEAHSRGLAVGLKNDVDQVTQLVNDFDFQVNEECLQYDECDTLRPFITAGKAVFHIEYGGAALAQSVCPEANALGFDTLVKNLELDAARISCR</sequence>
<evidence type="ECO:0000259" key="2">
    <source>
        <dbReference type="Pfam" id="PF03537"/>
    </source>
</evidence>
<dbReference type="EMBL" id="AAMD01000022">
    <property type="protein sequence ID" value="EAU68103.1"/>
    <property type="molecule type" value="Genomic_DNA"/>
</dbReference>